<dbReference type="GO" id="GO:0016787">
    <property type="term" value="F:hydrolase activity"/>
    <property type="evidence" value="ECO:0007669"/>
    <property type="project" value="UniProtKB-KW"/>
</dbReference>
<keyword evidence="4" id="KW-0788">Thiol protease</keyword>
<dbReference type="PANTHER" id="PTHR47359:SF3">
    <property type="entry name" value="NLP_P60 DOMAIN-CONTAINING PROTEIN-RELATED"/>
    <property type="match status" value="1"/>
</dbReference>
<feature type="region of interest" description="Disordered" evidence="5">
    <location>
        <begin position="40"/>
        <end position="76"/>
    </location>
</feature>
<proteinExistence type="inferred from homology"/>
<accession>A0ABS4Q549</accession>
<evidence type="ECO:0000256" key="6">
    <source>
        <dbReference type="SAM" id="Phobius"/>
    </source>
</evidence>
<keyword evidence="6" id="KW-0812">Transmembrane</keyword>
<name>A0ABS4Q549_9PSEU</name>
<evidence type="ECO:0000256" key="2">
    <source>
        <dbReference type="ARBA" id="ARBA00022670"/>
    </source>
</evidence>
<comment type="similarity">
    <text evidence="1">Belongs to the peptidase C40 family.</text>
</comment>
<dbReference type="Pfam" id="PF00877">
    <property type="entry name" value="NLPC_P60"/>
    <property type="match status" value="1"/>
</dbReference>
<dbReference type="PROSITE" id="PS51935">
    <property type="entry name" value="NLPC_P60"/>
    <property type="match status" value="1"/>
</dbReference>
<keyword evidence="3 8" id="KW-0378">Hydrolase</keyword>
<dbReference type="Gene3D" id="3.90.1720.10">
    <property type="entry name" value="endopeptidase domain like (from Nostoc punctiforme)"/>
    <property type="match status" value="1"/>
</dbReference>
<feature type="transmembrane region" description="Helical" evidence="6">
    <location>
        <begin position="12"/>
        <end position="31"/>
    </location>
</feature>
<evidence type="ECO:0000313" key="8">
    <source>
        <dbReference type="EMBL" id="MBP2186794.1"/>
    </source>
</evidence>
<dbReference type="InterPro" id="IPR023346">
    <property type="entry name" value="Lysozyme-like_dom_sf"/>
</dbReference>
<dbReference type="InterPro" id="IPR051794">
    <property type="entry name" value="PG_Endopeptidase_C40"/>
</dbReference>
<dbReference type="SUPFAM" id="SSF53955">
    <property type="entry name" value="Lysozyme-like"/>
    <property type="match status" value="1"/>
</dbReference>
<dbReference type="InterPro" id="IPR000064">
    <property type="entry name" value="NLP_P60_dom"/>
</dbReference>
<feature type="domain" description="NlpC/P60" evidence="7">
    <location>
        <begin position="256"/>
        <end position="382"/>
    </location>
</feature>
<organism evidence="8 9">
    <name type="scientific">Amycolatopsis magusensis</name>
    <dbReference type="NCBI Taxonomy" id="882444"/>
    <lineage>
        <taxon>Bacteria</taxon>
        <taxon>Bacillati</taxon>
        <taxon>Actinomycetota</taxon>
        <taxon>Actinomycetes</taxon>
        <taxon>Pseudonocardiales</taxon>
        <taxon>Pseudonocardiaceae</taxon>
        <taxon>Amycolatopsis</taxon>
    </lineage>
</organism>
<dbReference type="EMBL" id="JAGGMS010000001">
    <property type="protein sequence ID" value="MBP2186794.1"/>
    <property type="molecule type" value="Genomic_DNA"/>
</dbReference>
<keyword evidence="9" id="KW-1185">Reference proteome</keyword>
<dbReference type="PANTHER" id="PTHR47359">
    <property type="entry name" value="PEPTIDOGLYCAN DL-ENDOPEPTIDASE CWLO"/>
    <property type="match status" value="1"/>
</dbReference>
<keyword evidence="6" id="KW-0472">Membrane</keyword>
<evidence type="ECO:0000313" key="9">
    <source>
        <dbReference type="Proteomes" id="UP000741013"/>
    </source>
</evidence>
<evidence type="ECO:0000256" key="4">
    <source>
        <dbReference type="ARBA" id="ARBA00022807"/>
    </source>
</evidence>
<comment type="caution">
    <text evidence="8">The sequence shown here is derived from an EMBL/GenBank/DDBJ whole genome shotgun (WGS) entry which is preliminary data.</text>
</comment>
<gene>
    <name evidence="8" type="ORF">JOM49_008320</name>
</gene>
<protein>
    <submittedName>
        <fullName evidence="8">Cell wall-associated NlpC family hydrolase</fullName>
    </submittedName>
</protein>
<feature type="compositionally biased region" description="Low complexity" evidence="5">
    <location>
        <begin position="67"/>
        <end position="76"/>
    </location>
</feature>
<sequence>MAEEPRQRPFRRALVIAVVAVAVATGVFVLANRQDDAPLANSTGAANTAPPVTTEPPAPPSTPQPQPGAAALPASPGKALDDWAAKYSTWLEIPQRSMLAYAKATITMSQEQPECHVSWVTLAGIGKNATDHGRAGGGVINEDGRPAQPIGTVELLDFNGTVVSELDANGPMQLTPAVWDKWARSAGGAGAPDPQNLDDAALTAARALCADGRDLSDGPTWWNAVSSLQDAPLFLHRVLATANVYGTVAKTDAPPKTSVLKAVYFAIEKIGLPYVWGGNGIEGGHEGFDCSGLTTAAYGNAGITLKRTAHWQYGSVPLVPVAEEPQLGDLVFFGNPSTKIHHVGIYVGNKQMVDAPTFGQAVQVHAYRRPGDDYAGAGRPAV</sequence>
<evidence type="ECO:0000256" key="5">
    <source>
        <dbReference type="SAM" id="MobiDB-lite"/>
    </source>
</evidence>
<dbReference type="InterPro" id="IPR038765">
    <property type="entry name" value="Papain-like_cys_pep_sf"/>
</dbReference>
<evidence type="ECO:0000259" key="7">
    <source>
        <dbReference type="PROSITE" id="PS51935"/>
    </source>
</evidence>
<reference evidence="8 9" key="1">
    <citation type="submission" date="2021-03" db="EMBL/GenBank/DDBJ databases">
        <title>Sequencing the genomes of 1000 actinobacteria strains.</title>
        <authorList>
            <person name="Klenk H.-P."/>
        </authorList>
    </citation>
    <scope>NUCLEOTIDE SEQUENCE [LARGE SCALE GENOMIC DNA]</scope>
    <source>
        <strain evidence="8 9">DSM 45510</strain>
    </source>
</reference>
<evidence type="ECO:0000256" key="3">
    <source>
        <dbReference type="ARBA" id="ARBA00022801"/>
    </source>
</evidence>
<feature type="compositionally biased region" description="Pro residues" evidence="5">
    <location>
        <begin position="53"/>
        <end position="66"/>
    </location>
</feature>
<evidence type="ECO:0000256" key="1">
    <source>
        <dbReference type="ARBA" id="ARBA00007074"/>
    </source>
</evidence>
<keyword evidence="2" id="KW-0645">Protease</keyword>
<dbReference type="RefSeq" id="WP_209670110.1">
    <property type="nucleotide sequence ID" value="NZ_JAGGMS010000001.1"/>
</dbReference>
<dbReference type="Proteomes" id="UP000741013">
    <property type="component" value="Unassembled WGS sequence"/>
</dbReference>
<keyword evidence="6" id="KW-1133">Transmembrane helix</keyword>
<dbReference type="SUPFAM" id="SSF54001">
    <property type="entry name" value="Cysteine proteinases"/>
    <property type="match status" value="1"/>
</dbReference>